<sequence>MKVRTYLYSPSLANVSCFTFLCLSLAIFASIPTGNVSALSATPTAKAQPVDAGLDHCQEETQSQCNSNDESSSESLSQEQDPVLDSDCGCGKLNRNNVVSKSISGSIDQADDINNNPTSHGNSLNDDHERHSDLYTKSCEKNKCRSDKTTSTSESSEKQINDHRSENQNSKFKDIKTLNEENKADIDEFVQIDDDEQNIEELYSHAEDFKAVEQSKYRNKQIVDRKSLFLSNPMVEILGGSFLMGTEQVFIAQDGESPIREVKISTFYLDKHEVSNQEFSAFVDATNYKTEAEKFGDSFVFENLLSKETQAKIDQAVAAAPWWLPVKGANWRRPEGNDSNIESRMNHPAVHLSWNDAKAFCKWAGKRLPTEAEWEYACKGGKRDKLYPWGNKLMPKDQHWMNVWQGDFPKSDTAEDGYENTAPVDSFPAQNSHGLKNIVGNVWEWTEDWWITRHSTEFQENPKGPSNGQDKVKKGGSYLCHKSYCYRHRCAARSQNTPDSSAGNLGVRCASDSLPEYYK</sequence>
<dbReference type="Pfam" id="PF03781">
    <property type="entry name" value="FGE-sulfatase"/>
    <property type="match status" value="1"/>
</dbReference>
<dbReference type="InterPro" id="IPR005532">
    <property type="entry name" value="SUMF_dom"/>
</dbReference>
<dbReference type="GO" id="GO:0005783">
    <property type="term" value="C:endoplasmic reticulum"/>
    <property type="evidence" value="ECO:0007669"/>
    <property type="project" value="TreeGrafter"/>
</dbReference>
<dbReference type="InterPro" id="IPR016187">
    <property type="entry name" value="CTDL_fold"/>
</dbReference>
<evidence type="ECO:0000256" key="1">
    <source>
        <dbReference type="ARBA" id="ARBA00005310"/>
    </source>
</evidence>
<keyword evidence="5" id="KW-1185">Reference proteome</keyword>
<dbReference type="SUPFAM" id="SSF56436">
    <property type="entry name" value="C-type lectin-like"/>
    <property type="match status" value="1"/>
</dbReference>
<feature type="compositionally biased region" description="Low complexity" evidence="2">
    <location>
        <begin position="62"/>
        <end position="81"/>
    </location>
</feature>
<feature type="region of interest" description="Disordered" evidence="2">
    <location>
        <begin position="107"/>
        <end position="130"/>
    </location>
</feature>
<dbReference type="Proteomes" id="UP000593567">
    <property type="component" value="Unassembled WGS sequence"/>
</dbReference>
<dbReference type="Gene3D" id="3.90.1580.10">
    <property type="entry name" value="paralog of FGE (formylglycine-generating enzyme)"/>
    <property type="match status" value="1"/>
</dbReference>
<dbReference type="InterPro" id="IPR042095">
    <property type="entry name" value="SUMF_sf"/>
</dbReference>
<accession>A0A7J7JA77</accession>
<comment type="caution">
    <text evidence="4">The sequence shown here is derived from an EMBL/GenBank/DDBJ whole genome shotgun (WGS) entry which is preliminary data.</text>
</comment>
<feature type="compositionally biased region" description="Polar residues" evidence="2">
    <location>
        <begin position="107"/>
        <end position="124"/>
    </location>
</feature>
<protein>
    <recommendedName>
        <fullName evidence="3">Sulfatase-modifying factor enzyme-like domain-containing protein</fullName>
    </recommendedName>
</protein>
<evidence type="ECO:0000259" key="3">
    <source>
        <dbReference type="Pfam" id="PF03781"/>
    </source>
</evidence>
<feature type="compositionally biased region" description="Basic and acidic residues" evidence="2">
    <location>
        <begin position="155"/>
        <end position="176"/>
    </location>
</feature>
<name>A0A7J7JA77_BUGNE</name>
<dbReference type="PANTHER" id="PTHR23150:SF19">
    <property type="entry name" value="FORMYLGLYCINE-GENERATING ENZYME"/>
    <property type="match status" value="1"/>
</dbReference>
<comment type="similarity">
    <text evidence="1">Belongs to the sulfatase-modifying factor family.</text>
</comment>
<proteinExistence type="inferred from homology"/>
<evidence type="ECO:0000313" key="4">
    <source>
        <dbReference type="EMBL" id="KAF6022903.1"/>
    </source>
</evidence>
<dbReference type="OrthoDB" id="659at2759"/>
<feature type="region of interest" description="Disordered" evidence="2">
    <location>
        <begin position="57"/>
        <end position="83"/>
    </location>
</feature>
<dbReference type="InterPro" id="IPR051043">
    <property type="entry name" value="Sulfatase_Mod_Factor_Kinase"/>
</dbReference>
<feature type="region of interest" description="Disordered" evidence="2">
    <location>
        <begin position="144"/>
        <end position="176"/>
    </location>
</feature>
<organism evidence="4 5">
    <name type="scientific">Bugula neritina</name>
    <name type="common">Brown bryozoan</name>
    <name type="synonym">Sertularia neritina</name>
    <dbReference type="NCBI Taxonomy" id="10212"/>
    <lineage>
        <taxon>Eukaryota</taxon>
        <taxon>Metazoa</taxon>
        <taxon>Spiralia</taxon>
        <taxon>Lophotrochozoa</taxon>
        <taxon>Bryozoa</taxon>
        <taxon>Gymnolaemata</taxon>
        <taxon>Cheilostomatida</taxon>
        <taxon>Flustrina</taxon>
        <taxon>Buguloidea</taxon>
        <taxon>Bugulidae</taxon>
        <taxon>Bugula</taxon>
    </lineage>
</organism>
<dbReference type="EMBL" id="VXIV02002791">
    <property type="protein sequence ID" value="KAF6022903.1"/>
    <property type="molecule type" value="Genomic_DNA"/>
</dbReference>
<dbReference type="PANTHER" id="PTHR23150">
    <property type="entry name" value="SULFATASE MODIFYING FACTOR 1, 2"/>
    <property type="match status" value="1"/>
</dbReference>
<dbReference type="AlphaFoldDB" id="A0A7J7JA77"/>
<evidence type="ECO:0000313" key="5">
    <source>
        <dbReference type="Proteomes" id="UP000593567"/>
    </source>
</evidence>
<reference evidence="4" key="1">
    <citation type="submission" date="2020-06" db="EMBL/GenBank/DDBJ databases">
        <title>Draft genome of Bugula neritina, a colonial animal packing powerful symbionts and potential medicines.</title>
        <authorList>
            <person name="Rayko M."/>
        </authorList>
    </citation>
    <scope>NUCLEOTIDE SEQUENCE [LARGE SCALE GENOMIC DNA]</scope>
    <source>
        <strain evidence="4">Kwan_BN1</strain>
    </source>
</reference>
<evidence type="ECO:0000256" key="2">
    <source>
        <dbReference type="SAM" id="MobiDB-lite"/>
    </source>
</evidence>
<dbReference type="GO" id="GO:0120147">
    <property type="term" value="F:formylglycine-generating oxidase activity"/>
    <property type="evidence" value="ECO:0007669"/>
    <property type="project" value="TreeGrafter"/>
</dbReference>
<feature type="domain" description="Sulfatase-modifying factor enzyme-like" evidence="3">
    <location>
        <begin position="234"/>
        <end position="510"/>
    </location>
</feature>
<gene>
    <name evidence="4" type="ORF">EB796_018789</name>
</gene>